<proteinExistence type="inferred from homology"/>
<protein>
    <submittedName>
        <fullName evidence="7">MltA-interacting protein MipA</fullName>
    </submittedName>
</protein>
<dbReference type="SUPFAM" id="SSF56935">
    <property type="entry name" value="Porins"/>
    <property type="match status" value="1"/>
</dbReference>
<keyword evidence="5" id="KW-0998">Cell outer membrane</keyword>
<dbReference type="GO" id="GO:0009279">
    <property type="term" value="C:cell outer membrane"/>
    <property type="evidence" value="ECO:0007669"/>
    <property type="project" value="UniProtKB-SubCell"/>
</dbReference>
<name>A0A1Y5T6P8_9RHOB</name>
<dbReference type="PANTHER" id="PTHR38776:SF1">
    <property type="entry name" value="MLTA-INTERACTING PROTEIN-RELATED"/>
    <property type="match status" value="1"/>
</dbReference>
<feature type="chain" id="PRO_5010995804" evidence="6">
    <location>
        <begin position="22"/>
        <end position="271"/>
    </location>
</feature>
<keyword evidence="4" id="KW-0472">Membrane</keyword>
<dbReference type="PANTHER" id="PTHR38776">
    <property type="entry name" value="MLTA-INTERACTING PROTEIN-RELATED"/>
    <property type="match status" value="1"/>
</dbReference>
<evidence type="ECO:0000256" key="6">
    <source>
        <dbReference type="SAM" id="SignalP"/>
    </source>
</evidence>
<evidence type="ECO:0000313" key="8">
    <source>
        <dbReference type="Proteomes" id="UP000193870"/>
    </source>
</evidence>
<reference evidence="7 8" key="1">
    <citation type="submission" date="2017-03" db="EMBL/GenBank/DDBJ databases">
        <authorList>
            <person name="Afonso C.L."/>
            <person name="Miller P.J."/>
            <person name="Scott M.A."/>
            <person name="Spackman E."/>
            <person name="Goraichik I."/>
            <person name="Dimitrov K.M."/>
            <person name="Suarez D.L."/>
            <person name="Swayne D.E."/>
        </authorList>
    </citation>
    <scope>NUCLEOTIDE SEQUENCE [LARGE SCALE GENOMIC DNA]</scope>
    <source>
        <strain evidence="7 8">CECT 7066</strain>
    </source>
</reference>
<evidence type="ECO:0000256" key="1">
    <source>
        <dbReference type="ARBA" id="ARBA00004442"/>
    </source>
</evidence>
<sequence>MTVTRAISAIALIVAAPAAFAGNLTMPASEPAPVYAAPVAEPAPNLVFTLRGGVATAPEYFGSDDYEFGPDFGFSLNSLNVGPLNFGSADPYYQPEGVGLRGSFRYIDERTAEDSPELDGLSDVDATYEVGLGIGYSSQRFDAFADVRYGFNGHESFVGELGADLKAQPSERLTLSAGPRVLLGSDDYASTYFDVPTATPNFGAYDADGGVISAGVEVGAEYRFTENWGVEGAVTYDRFVGDAAESPIVENGDRDQYGMRVGLTRRITLDF</sequence>
<evidence type="ECO:0000256" key="3">
    <source>
        <dbReference type="ARBA" id="ARBA00022729"/>
    </source>
</evidence>
<evidence type="ECO:0000313" key="7">
    <source>
        <dbReference type="EMBL" id="SLN54998.1"/>
    </source>
</evidence>
<dbReference type="AlphaFoldDB" id="A0A1Y5T6P8"/>
<dbReference type="RefSeq" id="WP_245749678.1">
    <property type="nucleotide sequence ID" value="NZ_FOPF01000007.1"/>
</dbReference>
<evidence type="ECO:0000256" key="4">
    <source>
        <dbReference type="ARBA" id="ARBA00023136"/>
    </source>
</evidence>
<accession>A0A1Y5T6P8</accession>
<comment type="subcellular location">
    <subcellularLocation>
        <location evidence="1">Cell outer membrane</location>
    </subcellularLocation>
</comment>
<keyword evidence="8" id="KW-1185">Reference proteome</keyword>
<organism evidence="7 8">
    <name type="scientific">Palleronia marisminoris</name>
    <dbReference type="NCBI Taxonomy" id="315423"/>
    <lineage>
        <taxon>Bacteria</taxon>
        <taxon>Pseudomonadati</taxon>
        <taxon>Pseudomonadota</taxon>
        <taxon>Alphaproteobacteria</taxon>
        <taxon>Rhodobacterales</taxon>
        <taxon>Roseobacteraceae</taxon>
        <taxon>Palleronia</taxon>
    </lineage>
</organism>
<keyword evidence="3 6" id="KW-0732">Signal</keyword>
<dbReference type="STRING" id="315423.SAMN04488020_107145"/>
<dbReference type="InterPro" id="IPR010583">
    <property type="entry name" value="MipA"/>
</dbReference>
<dbReference type="EMBL" id="FWFV01000007">
    <property type="protein sequence ID" value="SLN54998.1"/>
    <property type="molecule type" value="Genomic_DNA"/>
</dbReference>
<comment type="similarity">
    <text evidence="2">Belongs to the MipA/OmpV family.</text>
</comment>
<gene>
    <name evidence="7" type="ORF">PAM7066_02618</name>
</gene>
<evidence type="ECO:0000256" key="5">
    <source>
        <dbReference type="ARBA" id="ARBA00023237"/>
    </source>
</evidence>
<dbReference type="Pfam" id="PF06629">
    <property type="entry name" value="MipA"/>
    <property type="match status" value="1"/>
</dbReference>
<feature type="signal peptide" evidence="6">
    <location>
        <begin position="1"/>
        <end position="21"/>
    </location>
</feature>
<dbReference type="Proteomes" id="UP000193870">
    <property type="component" value="Unassembled WGS sequence"/>
</dbReference>
<evidence type="ECO:0000256" key="2">
    <source>
        <dbReference type="ARBA" id="ARBA00005722"/>
    </source>
</evidence>